<dbReference type="GO" id="GO:0015031">
    <property type="term" value="P:protein transport"/>
    <property type="evidence" value="ECO:0007669"/>
    <property type="project" value="UniProtKB-KW"/>
</dbReference>
<evidence type="ECO:0000256" key="6">
    <source>
        <dbReference type="ARBA" id="ARBA00022490"/>
    </source>
</evidence>
<dbReference type="SUPFAM" id="SSF103657">
    <property type="entry name" value="BAR/IMD domain-like"/>
    <property type="match status" value="1"/>
</dbReference>
<keyword evidence="8" id="KW-0653">Protein transport</keyword>
<dbReference type="SMART" id="SM00312">
    <property type="entry name" value="PX"/>
    <property type="match status" value="1"/>
</dbReference>
<gene>
    <name evidence="14" type="primary">vps5</name>
    <name evidence="14" type="ORF">GGI19_002949</name>
</gene>
<sequence>MDDSDVFGGGFGAPRQQAFTFDTDEMNPFGDIESPWGTAPAAVETLENAHVQSSEGEDDDDEGVDDENEGSDDDDDRSLRHGTEQLRISTSHADDAQDDVTSDQDAANSSTSSGEAASGEAGASLGTNSATEGQDSKPHSASSFMTPTVQTARRVGIIKRGLRSPRVLGKQLSATSFEDPLSSAVADEELENSQVAPLAATRASVDVSSSTFSSQLAVQARQTRSLSETRPHVVYGEAHPPLPSLSQPHPYDQQLSPPLQQEQVLHARQHVEGPRSRPSTPSDRHSTTLSTPSRSSASRAYMGAHQRRRSLDPTPADQMPKFQIHVTEPVKVSDSLKSYIAYKIRTLSDAPMFRESEMVVRRRYRDFDWLIQELVARHPGIIVPAIPEKQSMGRFEDEFVEARRAGLESCLTRISEHPVLWCDDVFRLFIEADDFATKARIITENRVTAEINGTGPPLSGSGGSISGSGGGSGLFGDGWGGTKYKEKDEWFARRMQELDAVEEELRALLRALEYSQRQRRELSIAHGELGEAYLKMAGQELSKSLSNGLTDMGSLQQKLKVLQSRQGVADFAEFQLTTDEYIRLIGSVRTAFTARGRAYGLWQNSLADLMKRRKVLEGYVQHPNRASPERLSQLKAEIARAEIRTEGNRNAFDDVSLILKHEVARFDASRVRDFQAAIEAYLASLIDTQEEIVTLWEAYLVSLRNTDPAESRQLSS</sequence>
<feature type="compositionally biased region" description="Polar residues" evidence="12">
    <location>
        <begin position="125"/>
        <end position="151"/>
    </location>
</feature>
<comment type="caution">
    <text evidence="14">The sequence shown here is derived from an EMBL/GenBank/DDBJ whole genome shotgun (WGS) entry which is preliminary data.</text>
</comment>
<feature type="compositionally biased region" description="Low complexity" evidence="12">
    <location>
        <begin position="103"/>
        <end position="124"/>
    </location>
</feature>
<keyword evidence="7" id="KW-0597">Phosphoprotein</keyword>
<evidence type="ECO:0000313" key="14">
    <source>
        <dbReference type="EMBL" id="KAJ2753687.1"/>
    </source>
</evidence>
<dbReference type="SUPFAM" id="SSF64268">
    <property type="entry name" value="PX domain"/>
    <property type="match status" value="1"/>
</dbReference>
<reference evidence="14" key="1">
    <citation type="submission" date="2022-07" db="EMBL/GenBank/DDBJ databases">
        <title>Phylogenomic reconstructions and comparative analyses of Kickxellomycotina fungi.</title>
        <authorList>
            <person name="Reynolds N.K."/>
            <person name="Stajich J.E."/>
            <person name="Barry K."/>
            <person name="Grigoriev I.V."/>
            <person name="Crous P."/>
            <person name="Smith M.E."/>
        </authorList>
    </citation>
    <scope>NUCLEOTIDE SEQUENCE</scope>
    <source>
        <strain evidence="14">BCRC 34297</strain>
    </source>
</reference>
<dbReference type="AlphaFoldDB" id="A0A9W8GZ49"/>
<feature type="compositionally biased region" description="Acidic residues" evidence="12">
    <location>
        <begin position="55"/>
        <end position="76"/>
    </location>
</feature>
<evidence type="ECO:0000256" key="3">
    <source>
        <dbReference type="ARBA" id="ARBA00004555"/>
    </source>
</evidence>
<keyword evidence="5" id="KW-0813">Transport</keyword>
<keyword evidence="6" id="KW-0963">Cytoplasm</keyword>
<evidence type="ECO:0000256" key="2">
    <source>
        <dbReference type="ARBA" id="ARBA00004496"/>
    </source>
</evidence>
<feature type="region of interest" description="Disordered" evidence="12">
    <location>
        <begin position="1"/>
        <end position="181"/>
    </location>
</feature>
<evidence type="ECO:0000256" key="1">
    <source>
        <dbReference type="ARBA" id="ARBA00004287"/>
    </source>
</evidence>
<evidence type="ECO:0000256" key="4">
    <source>
        <dbReference type="ARBA" id="ARBA00010883"/>
    </source>
</evidence>
<dbReference type="Gene3D" id="1.20.1270.60">
    <property type="entry name" value="Arfaptin homology (AH) domain/BAR domain"/>
    <property type="match status" value="1"/>
</dbReference>
<dbReference type="PANTHER" id="PTHR10555">
    <property type="entry name" value="SORTING NEXIN"/>
    <property type="match status" value="1"/>
</dbReference>
<dbReference type="EMBL" id="JANBUH010000170">
    <property type="protein sequence ID" value="KAJ2753687.1"/>
    <property type="molecule type" value="Genomic_DNA"/>
</dbReference>
<keyword evidence="15" id="KW-1185">Reference proteome</keyword>
<dbReference type="InterPro" id="IPR015404">
    <property type="entry name" value="Vps5_C"/>
</dbReference>
<evidence type="ECO:0000256" key="12">
    <source>
        <dbReference type="SAM" id="MobiDB-lite"/>
    </source>
</evidence>
<proteinExistence type="inferred from homology"/>
<keyword evidence="10" id="KW-0472">Membrane</keyword>
<keyword evidence="11" id="KW-0175">Coiled coil</keyword>
<dbReference type="Proteomes" id="UP001140011">
    <property type="component" value="Unassembled WGS sequence"/>
</dbReference>
<feature type="region of interest" description="Disordered" evidence="12">
    <location>
        <begin position="268"/>
        <end position="318"/>
    </location>
</feature>
<dbReference type="GO" id="GO:0035091">
    <property type="term" value="F:phosphatidylinositol binding"/>
    <property type="evidence" value="ECO:0007669"/>
    <property type="project" value="InterPro"/>
</dbReference>
<dbReference type="Pfam" id="PF00787">
    <property type="entry name" value="PX"/>
    <property type="match status" value="1"/>
</dbReference>
<dbReference type="PANTHER" id="PTHR10555:SF170">
    <property type="entry name" value="FI18122P1"/>
    <property type="match status" value="1"/>
</dbReference>
<dbReference type="GO" id="GO:0042147">
    <property type="term" value="P:retrograde transport, endosome to Golgi"/>
    <property type="evidence" value="ECO:0007669"/>
    <property type="project" value="TreeGrafter"/>
</dbReference>
<dbReference type="InterPro" id="IPR001683">
    <property type="entry name" value="PX_dom"/>
</dbReference>
<dbReference type="GO" id="GO:0005829">
    <property type="term" value="C:cytosol"/>
    <property type="evidence" value="ECO:0007669"/>
    <property type="project" value="GOC"/>
</dbReference>
<dbReference type="Gene3D" id="3.30.1520.10">
    <property type="entry name" value="Phox-like domain"/>
    <property type="match status" value="1"/>
</dbReference>
<keyword evidence="9" id="KW-0333">Golgi apparatus</keyword>
<dbReference type="GO" id="GO:0005794">
    <property type="term" value="C:Golgi apparatus"/>
    <property type="evidence" value="ECO:0007669"/>
    <property type="project" value="UniProtKB-SubCell"/>
</dbReference>
<evidence type="ECO:0000256" key="9">
    <source>
        <dbReference type="ARBA" id="ARBA00023034"/>
    </source>
</evidence>
<dbReference type="GO" id="GO:0030904">
    <property type="term" value="C:retromer complex"/>
    <property type="evidence" value="ECO:0007669"/>
    <property type="project" value="UniProtKB-ARBA"/>
</dbReference>
<evidence type="ECO:0000256" key="11">
    <source>
        <dbReference type="SAM" id="Coils"/>
    </source>
</evidence>
<dbReference type="GO" id="GO:0005768">
    <property type="term" value="C:endosome"/>
    <property type="evidence" value="ECO:0007669"/>
    <property type="project" value="TreeGrafter"/>
</dbReference>
<evidence type="ECO:0000256" key="5">
    <source>
        <dbReference type="ARBA" id="ARBA00022448"/>
    </source>
</evidence>
<organism evidence="14 15">
    <name type="scientific">Coemansia pectinata</name>
    <dbReference type="NCBI Taxonomy" id="1052879"/>
    <lineage>
        <taxon>Eukaryota</taxon>
        <taxon>Fungi</taxon>
        <taxon>Fungi incertae sedis</taxon>
        <taxon>Zoopagomycota</taxon>
        <taxon>Kickxellomycotina</taxon>
        <taxon>Kickxellomycetes</taxon>
        <taxon>Kickxellales</taxon>
        <taxon>Kickxellaceae</taxon>
        <taxon>Coemansia</taxon>
    </lineage>
</organism>
<feature type="compositionally biased region" description="Polar residues" evidence="12">
    <location>
        <begin position="277"/>
        <end position="298"/>
    </location>
</feature>
<evidence type="ECO:0000256" key="8">
    <source>
        <dbReference type="ARBA" id="ARBA00022927"/>
    </source>
</evidence>
<comment type="subcellular location">
    <subcellularLocation>
        <location evidence="2">Cytoplasm</location>
    </subcellularLocation>
    <subcellularLocation>
        <location evidence="3">Golgi apparatus</location>
    </subcellularLocation>
    <subcellularLocation>
        <location evidence="1">Membrane</location>
        <topology evidence="1">Peripheral membrane protein</topology>
        <orientation evidence="1">Cytoplasmic side</orientation>
    </subcellularLocation>
</comment>
<evidence type="ECO:0000259" key="13">
    <source>
        <dbReference type="PROSITE" id="PS50195"/>
    </source>
</evidence>
<evidence type="ECO:0000313" key="15">
    <source>
        <dbReference type="Proteomes" id="UP001140011"/>
    </source>
</evidence>
<feature type="domain" description="PX" evidence="13">
    <location>
        <begin position="320"/>
        <end position="436"/>
    </location>
</feature>
<dbReference type="Pfam" id="PF09325">
    <property type="entry name" value="Vps5"/>
    <property type="match status" value="1"/>
</dbReference>
<dbReference type="InterPro" id="IPR027267">
    <property type="entry name" value="AH/BAR_dom_sf"/>
</dbReference>
<feature type="region of interest" description="Disordered" evidence="12">
    <location>
        <begin position="222"/>
        <end position="255"/>
    </location>
</feature>
<dbReference type="PROSITE" id="PS50195">
    <property type="entry name" value="PX"/>
    <property type="match status" value="1"/>
</dbReference>
<protein>
    <submittedName>
        <fullName evidence="14">Vacuolar protein sorting-associated protein vps5</fullName>
    </submittedName>
</protein>
<accession>A0A9W8GZ49</accession>
<dbReference type="FunFam" id="1.20.1270.60:FF:000022">
    <property type="entry name" value="Sorting nexin 3 protein"/>
    <property type="match status" value="1"/>
</dbReference>
<dbReference type="OrthoDB" id="271164at2759"/>
<dbReference type="GO" id="GO:0045053">
    <property type="term" value="P:protein retention in Golgi apparatus"/>
    <property type="evidence" value="ECO:0007669"/>
    <property type="project" value="TreeGrafter"/>
</dbReference>
<dbReference type="InterPro" id="IPR036871">
    <property type="entry name" value="PX_dom_sf"/>
</dbReference>
<name>A0A9W8GZ49_9FUNG</name>
<evidence type="ECO:0000256" key="10">
    <source>
        <dbReference type="ARBA" id="ARBA00023136"/>
    </source>
</evidence>
<comment type="similarity">
    <text evidence="4">Belongs to the sorting nexin family.</text>
</comment>
<feature type="coiled-coil region" evidence="11">
    <location>
        <begin position="491"/>
        <end position="518"/>
    </location>
</feature>
<evidence type="ECO:0000256" key="7">
    <source>
        <dbReference type="ARBA" id="ARBA00022553"/>
    </source>
</evidence>